<evidence type="ECO:0000256" key="4">
    <source>
        <dbReference type="SAM" id="MobiDB-lite"/>
    </source>
</evidence>
<gene>
    <name evidence="6" type="ORF">BISU_1529</name>
</gene>
<feature type="region of interest" description="Disordered" evidence="4">
    <location>
        <begin position="59"/>
        <end position="79"/>
    </location>
</feature>
<evidence type="ECO:0000256" key="2">
    <source>
        <dbReference type="ARBA" id="ARBA00022490"/>
    </source>
</evidence>
<dbReference type="GO" id="GO:0005737">
    <property type="term" value="C:cytoplasm"/>
    <property type="evidence" value="ECO:0007669"/>
    <property type="project" value="UniProtKB-SubCell"/>
</dbReference>
<dbReference type="PIRSF" id="PIRSF002599">
    <property type="entry name" value="Cold_shock_A"/>
    <property type="match status" value="1"/>
</dbReference>
<dbReference type="Gene3D" id="2.40.50.140">
    <property type="entry name" value="Nucleic acid-binding proteins"/>
    <property type="match status" value="1"/>
</dbReference>
<dbReference type="GO" id="GO:0003677">
    <property type="term" value="F:DNA binding"/>
    <property type="evidence" value="ECO:0007669"/>
    <property type="project" value="UniProtKB-KW"/>
</dbReference>
<organism evidence="6 7">
    <name type="scientific">Bifidobacterium subtile</name>
    <dbReference type="NCBI Taxonomy" id="77635"/>
    <lineage>
        <taxon>Bacteria</taxon>
        <taxon>Bacillati</taxon>
        <taxon>Actinomycetota</taxon>
        <taxon>Actinomycetes</taxon>
        <taxon>Bifidobacteriales</taxon>
        <taxon>Bifidobacteriaceae</taxon>
        <taxon>Bifidobacterium</taxon>
    </lineage>
</organism>
<dbReference type="AlphaFoldDB" id="A0A087EB50"/>
<keyword evidence="2" id="KW-0963">Cytoplasm</keyword>
<accession>A0A087EB50</accession>
<evidence type="ECO:0000313" key="7">
    <source>
        <dbReference type="Proteomes" id="UP000029055"/>
    </source>
</evidence>
<dbReference type="CDD" id="cd04458">
    <property type="entry name" value="CSP_CDS"/>
    <property type="match status" value="1"/>
</dbReference>
<dbReference type="PROSITE" id="PS00352">
    <property type="entry name" value="CSD_1"/>
    <property type="match status" value="1"/>
</dbReference>
<keyword evidence="6" id="KW-0238">DNA-binding</keyword>
<dbReference type="InterPro" id="IPR050181">
    <property type="entry name" value="Cold_shock_domain"/>
</dbReference>
<dbReference type="InterPro" id="IPR012156">
    <property type="entry name" value="Cold_shock_CspA"/>
</dbReference>
<comment type="subcellular location">
    <subcellularLocation>
        <location evidence="1 3">Cytoplasm</location>
    </subcellularLocation>
</comment>
<dbReference type="PROSITE" id="PS51857">
    <property type="entry name" value="CSD_2"/>
    <property type="match status" value="1"/>
</dbReference>
<dbReference type="PRINTS" id="PR00050">
    <property type="entry name" value="COLDSHOCK"/>
</dbReference>
<evidence type="ECO:0000313" key="6">
    <source>
        <dbReference type="EMBL" id="KFJ05001.1"/>
    </source>
</evidence>
<proteinExistence type="predicted"/>
<dbReference type="PANTHER" id="PTHR11544">
    <property type="entry name" value="COLD SHOCK DOMAIN CONTAINING PROTEINS"/>
    <property type="match status" value="1"/>
</dbReference>
<dbReference type="SMART" id="SM00357">
    <property type="entry name" value="CSP"/>
    <property type="match status" value="1"/>
</dbReference>
<reference evidence="6 7" key="1">
    <citation type="submission" date="2014-03" db="EMBL/GenBank/DDBJ databases">
        <title>Genomics of Bifidobacteria.</title>
        <authorList>
            <person name="Ventura M."/>
            <person name="Milani C."/>
            <person name="Lugli G.A."/>
        </authorList>
    </citation>
    <scope>NUCLEOTIDE SEQUENCE [LARGE SCALE GENOMIC DNA]</scope>
    <source>
        <strain evidence="6 7">LMG 11597</strain>
    </source>
</reference>
<sequence length="79" mass="8754">MYSRLLEREMIIMAQGTVKFFNAGKGYGFISPDDGSEDVFVHYSAIQSNGFKKLDDGDKVEFESEQGPKGLQATSVVKL</sequence>
<evidence type="ECO:0000259" key="5">
    <source>
        <dbReference type="PROSITE" id="PS51857"/>
    </source>
</evidence>
<feature type="domain" description="CSD" evidence="5">
    <location>
        <begin position="13"/>
        <end position="78"/>
    </location>
</feature>
<evidence type="ECO:0000256" key="1">
    <source>
        <dbReference type="ARBA" id="ARBA00004496"/>
    </source>
</evidence>
<dbReference type="Pfam" id="PF00313">
    <property type="entry name" value="CSD"/>
    <property type="match status" value="1"/>
</dbReference>
<comment type="caution">
    <text evidence="6">The sequence shown here is derived from an EMBL/GenBank/DDBJ whole genome shotgun (WGS) entry which is preliminary data.</text>
</comment>
<dbReference type="eggNOG" id="COG1278">
    <property type="taxonomic scope" value="Bacteria"/>
</dbReference>
<dbReference type="SUPFAM" id="SSF50249">
    <property type="entry name" value="Nucleic acid-binding proteins"/>
    <property type="match status" value="1"/>
</dbReference>
<dbReference type="InterPro" id="IPR012340">
    <property type="entry name" value="NA-bd_OB-fold"/>
</dbReference>
<name>A0A087EB50_9BIFI</name>
<protein>
    <submittedName>
        <fullName evidence="6">Cold-shock DNA-binding domain protein</fullName>
    </submittedName>
</protein>
<dbReference type="STRING" id="77635.BISU_1529"/>
<dbReference type="Proteomes" id="UP000029055">
    <property type="component" value="Unassembled WGS sequence"/>
</dbReference>
<dbReference type="InterPro" id="IPR019844">
    <property type="entry name" value="CSD_CS"/>
</dbReference>
<dbReference type="InterPro" id="IPR011129">
    <property type="entry name" value="CSD"/>
</dbReference>
<dbReference type="InterPro" id="IPR002059">
    <property type="entry name" value="CSP_DNA-bd"/>
</dbReference>
<dbReference type="FunFam" id="2.40.50.140:FF:000006">
    <property type="entry name" value="Cold shock protein CspC"/>
    <property type="match status" value="1"/>
</dbReference>
<keyword evidence="7" id="KW-1185">Reference proteome</keyword>
<evidence type="ECO:0000256" key="3">
    <source>
        <dbReference type="RuleBase" id="RU000408"/>
    </source>
</evidence>
<dbReference type="EMBL" id="JGZR01000002">
    <property type="protein sequence ID" value="KFJ05001.1"/>
    <property type="molecule type" value="Genomic_DNA"/>
</dbReference>